<proteinExistence type="predicted"/>
<dbReference type="PANTHER" id="PTHR45880:SF1">
    <property type="entry name" value="RNA-BINDING MOTIF PROTEIN, X-LINKED 2"/>
    <property type="match status" value="1"/>
</dbReference>
<protein>
    <submittedName>
        <fullName evidence="4">LALA0S01e09208g1_1</fullName>
    </submittedName>
</protein>
<evidence type="ECO:0000259" key="3">
    <source>
        <dbReference type="PROSITE" id="PS50102"/>
    </source>
</evidence>
<evidence type="ECO:0000313" key="5">
    <source>
        <dbReference type="Proteomes" id="UP000054304"/>
    </source>
</evidence>
<dbReference type="Proteomes" id="UP000054304">
    <property type="component" value="Unassembled WGS sequence"/>
</dbReference>
<dbReference type="GO" id="GO:0005686">
    <property type="term" value="C:U2 snRNP"/>
    <property type="evidence" value="ECO:0007669"/>
    <property type="project" value="EnsemblFungi"/>
</dbReference>
<dbReference type="GO" id="GO:0000384">
    <property type="term" value="F:first spliceosomal transesterification activity"/>
    <property type="evidence" value="ECO:0007669"/>
    <property type="project" value="EnsemblFungi"/>
</dbReference>
<dbReference type="SUPFAM" id="SSF54928">
    <property type="entry name" value="RNA-binding domain, RBD"/>
    <property type="match status" value="1"/>
</dbReference>
<dbReference type="GO" id="GO:0006406">
    <property type="term" value="P:mRNA export from nucleus"/>
    <property type="evidence" value="ECO:0007669"/>
    <property type="project" value="EnsemblFungi"/>
</dbReference>
<dbReference type="InterPro" id="IPR000504">
    <property type="entry name" value="RRM_dom"/>
</dbReference>
<dbReference type="RefSeq" id="XP_022626615.1">
    <property type="nucleotide sequence ID" value="XM_022774527.1"/>
</dbReference>
<dbReference type="CDD" id="cd12411">
    <property type="entry name" value="RRM_ist3_like"/>
    <property type="match status" value="1"/>
</dbReference>
<dbReference type="GO" id="GO:0000349">
    <property type="term" value="P:generation of catalytic spliceosome for first transesterification step"/>
    <property type="evidence" value="ECO:0007669"/>
    <property type="project" value="EnsemblFungi"/>
</dbReference>
<dbReference type="GO" id="GO:0000974">
    <property type="term" value="C:Prp19 complex"/>
    <property type="evidence" value="ECO:0007669"/>
    <property type="project" value="EnsemblFungi"/>
</dbReference>
<keyword evidence="5" id="KW-1185">Reference proteome</keyword>
<dbReference type="EMBL" id="LN736360">
    <property type="protein sequence ID" value="CEP60371.1"/>
    <property type="molecule type" value="Genomic_DNA"/>
</dbReference>
<dbReference type="GO" id="GO:0071013">
    <property type="term" value="C:catalytic step 2 spliceosome"/>
    <property type="evidence" value="ECO:0007669"/>
    <property type="project" value="TreeGrafter"/>
</dbReference>
<gene>
    <name evidence="4" type="ORF">LALA0_S01e09208g</name>
</gene>
<dbReference type="InterPro" id="IPR035979">
    <property type="entry name" value="RBD_domain_sf"/>
</dbReference>
<dbReference type="HOGENOM" id="CLU_045495_5_0_1"/>
<accession>A0A0C7N4F9</accession>
<dbReference type="Pfam" id="PF00076">
    <property type="entry name" value="RRM_1"/>
    <property type="match status" value="1"/>
</dbReference>
<dbReference type="OrthoDB" id="2573941at2759"/>
<evidence type="ECO:0000256" key="1">
    <source>
        <dbReference type="ARBA" id="ARBA00022884"/>
    </source>
</evidence>
<sequence>MNQIKSIQRLSLQELESGILAPSASWHHDYRDQAYIFIGGLNKELTEGDVLTIFSQFGVPVDVKVVRDNETGESKGFGYLKYEDQRSSILAVDNLNGVNVGGRVLRVDHTFYTPRKVDQEYVDAVKAELRKDLIEEGNSKVPASKPLTVEFKLKGQQPHPAHDLNADDDFKDPMADYI</sequence>
<dbReference type="GO" id="GO:0000245">
    <property type="term" value="P:spliceosomal complex assembly"/>
    <property type="evidence" value="ECO:0007669"/>
    <property type="project" value="EnsemblFungi"/>
</dbReference>
<dbReference type="Gene3D" id="3.30.70.330">
    <property type="match status" value="1"/>
</dbReference>
<dbReference type="GO" id="GO:0071011">
    <property type="term" value="C:precatalytic spliceosome"/>
    <property type="evidence" value="ECO:0007669"/>
    <property type="project" value="TreeGrafter"/>
</dbReference>
<reference evidence="4 5" key="1">
    <citation type="submission" date="2014-12" db="EMBL/GenBank/DDBJ databases">
        <authorList>
            <person name="Neuveglise Cecile"/>
        </authorList>
    </citation>
    <scope>NUCLEOTIDE SEQUENCE [LARGE SCALE GENOMIC DNA]</scope>
    <source>
        <strain evidence="4 5">CBS 12615</strain>
    </source>
</reference>
<dbReference type="GO" id="GO:0070274">
    <property type="term" value="C:RES complex"/>
    <property type="evidence" value="ECO:0007669"/>
    <property type="project" value="EnsemblFungi"/>
</dbReference>
<dbReference type="GO" id="GO:0003723">
    <property type="term" value="F:RNA binding"/>
    <property type="evidence" value="ECO:0007669"/>
    <property type="project" value="UniProtKB-UniRule"/>
</dbReference>
<dbReference type="STRING" id="1245769.A0A0C7N4F9"/>
<name>A0A0C7N4F9_9SACH</name>
<dbReference type="SMART" id="SM00360">
    <property type="entry name" value="RRM"/>
    <property type="match status" value="1"/>
</dbReference>
<dbReference type="PANTHER" id="PTHR45880">
    <property type="entry name" value="RNA-BINDING MOTIF PROTEIN, X-LINKED 2"/>
    <property type="match status" value="1"/>
</dbReference>
<dbReference type="PROSITE" id="PS50102">
    <property type="entry name" value="RRM"/>
    <property type="match status" value="1"/>
</dbReference>
<dbReference type="InterPro" id="IPR051847">
    <property type="entry name" value="RNA_proc/Spliceosome_comp"/>
</dbReference>
<dbReference type="InterPro" id="IPR012677">
    <property type="entry name" value="Nucleotide-bd_a/b_plait_sf"/>
</dbReference>
<keyword evidence="1 2" id="KW-0694">RNA-binding</keyword>
<evidence type="ECO:0000313" key="4">
    <source>
        <dbReference type="EMBL" id="CEP60371.1"/>
    </source>
</evidence>
<organism evidence="4 5">
    <name type="scientific">Lachancea lanzarotensis</name>
    <dbReference type="NCBI Taxonomy" id="1245769"/>
    <lineage>
        <taxon>Eukaryota</taxon>
        <taxon>Fungi</taxon>
        <taxon>Dikarya</taxon>
        <taxon>Ascomycota</taxon>
        <taxon>Saccharomycotina</taxon>
        <taxon>Saccharomycetes</taxon>
        <taxon>Saccharomycetales</taxon>
        <taxon>Saccharomycetaceae</taxon>
        <taxon>Lachancea</taxon>
    </lineage>
</organism>
<dbReference type="InterPro" id="IPR045844">
    <property type="entry name" value="RRM_Ist3-like"/>
</dbReference>
<evidence type="ECO:0000256" key="2">
    <source>
        <dbReference type="PROSITE-ProRule" id="PRU00176"/>
    </source>
</evidence>
<feature type="domain" description="RRM" evidence="3">
    <location>
        <begin position="34"/>
        <end position="112"/>
    </location>
</feature>
<dbReference type="GeneID" id="34683753"/>
<dbReference type="GO" id="GO:0051237">
    <property type="term" value="P:maintenance of RNA location"/>
    <property type="evidence" value="ECO:0007669"/>
    <property type="project" value="EnsemblFungi"/>
</dbReference>
<dbReference type="AlphaFoldDB" id="A0A0C7N4F9"/>